<dbReference type="Proteomes" id="UP000254764">
    <property type="component" value="Unassembled WGS sequence"/>
</dbReference>
<dbReference type="InterPro" id="IPR000182">
    <property type="entry name" value="GNAT_dom"/>
</dbReference>
<proteinExistence type="predicted"/>
<evidence type="ECO:0000259" key="3">
    <source>
        <dbReference type="PROSITE" id="PS51186"/>
    </source>
</evidence>
<dbReference type="OrthoDB" id="9787920at2"/>
<dbReference type="PROSITE" id="PS51186">
    <property type="entry name" value="GNAT"/>
    <property type="match status" value="1"/>
</dbReference>
<evidence type="ECO:0000256" key="1">
    <source>
        <dbReference type="ARBA" id="ARBA00022679"/>
    </source>
</evidence>
<dbReference type="InterPro" id="IPR050680">
    <property type="entry name" value="YpeA/RimI_acetyltransf"/>
</dbReference>
<protein>
    <recommendedName>
        <fullName evidence="3">N-acetyltransferase domain-containing protein</fullName>
    </recommendedName>
</protein>
<dbReference type="PANTHER" id="PTHR43420:SF44">
    <property type="entry name" value="ACETYLTRANSFERASE YPEA"/>
    <property type="match status" value="1"/>
</dbReference>
<dbReference type="SUPFAM" id="SSF55729">
    <property type="entry name" value="Acyl-CoA N-acyltransferases (Nat)"/>
    <property type="match status" value="1"/>
</dbReference>
<accession>A0A376AEM4</accession>
<dbReference type="Pfam" id="PF00583">
    <property type="entry name" value="Acetyltransf_1"/>
    <property type="match status" value="1"/>
</dbReference>
<evidence type="ECO:0000313" key="4">
    <source>
        <dbReference type="EMBL" id="SSC66110.1"/>
    </source>
</evidence>
<reference evidence="5" key="1">
    <citation type="submission" date="2018-07" db="EMBL/GenBank/DDBJ databases">
        <authorList>
            <person name="Peiro R."/>
            <person name="Begona"/>
            <person name="Cbmso G."/>
            <person name="Lopez M."/>
            <person name="Gonzalez S."/>
        </authorList>
    </citation>
    <scope>NUCLEOTIDE SEQUENCE [LARGE SCALE GENOMIC DNA]</scope>
</reference>
<keyword evidence="5" id="KW-1185">Reference proteome</keyword>
<organism evidence="4 5">
    <name type="scientific">Ciceribacter selenitireducens ATCC BAA-1503</name>
    <dbReference type="NCBI Taxonomy" id="1336235"/>
    <lineage>
        <taxon>Bacteria</taxon>
        <taxon>Pseudomonadati</taxon>
        <taxon>Pseudomonadota</taxon>
        <taxon>Alphaproteobacteria</taxon>
        <taxon>Hyphomicrobiales</taxon>
        <taxon>Rhizobiaceae</taxon>
        <taxon>Ciceribacter</taxon>
    </lineage>
</organism>
<evidence type="ECO:0000256" key="2">
    <source>
        <dbReference type="ARBA" id="ARBA00023315"/>
    </source>
</evidence>
<dbReference type="AlphaFoldDB" id="A0A376AEM4"/>
<keyword evidence="2" id="KW-0012">Acyltransferase</keyword>
<dbReference type="CDD" id="cd04301">
    <property type="entry name" value="NAT_SF"/>
    <property type="match status" value="1"/>
</dbReference>
<dbReference type="GO" id="GO:0016747">
    <property type="term" value="F:acyltransferase activity, transferring groups other than amino-acyl groups"/>
    <property type="evidence" value="ECO:0007669"/>
    <property type="project" value="InterPro"/>
</dbReference>
<dbReference type="Gene3D" id="3.40.630.30">
    <property type="match status" value="1"/>
</dbReference>
<dbReference type="STRING" id="1336235.GCA_000518785_00845"/>
<dbReference type="PANTHER" id="PTHR43420">
    <property type="entry name" value="ACETYLTRANSFERASE"/>
    <property type="match status" value="1"/>
</dbReference>
<dbReference type="EMBL" id="UEYP01000022">
    <property type="protein sequence ID" value="SSC66110.1"/>
    <property type="molecule type" value="Genomic_DNA"/>
</dbReference>
<dbReference type="RefSeq" id="WP_115672587.1">
    <property type="nucleotide sequence ID" value="NZ_UEYP01000022.1"/>
</dbReference>
<sequence>MSLPLPLSDTVRDDARETILAGIKAHNNALLGPTDRRDVFIPLTNAEGQTAGGLVGYTGRGWLYVEMLFVPEHLRGQGLAGALLQRAEDEAKARGCKGAYIDTINPDARRAYERQGYSVFGTLDNFTGDFAITWLRKLF</sequence>
<evidence type="ECO:0000313" key="5">
    <source>
        <dbReference type="Proteomes" id="UP000254764"/>
    </source>
</evidence>
<keyword evidence="1" id="KW-0808">Transferase</keyword>
<gene>
    <name evidence="4" type="ORF">RHIZ70_1818</name>
</gene>
<feature type="domain" description="N-acetyltransferase" evidence="3">
    <location>
        <begin position="2"/>
        <end position="139"/>
    </location>
</feature>
<name>A0A376AEM4_9HYPH</name>
<dbReference type="InterPro" id="IPR016181">
    <property type="entry name" value="Acyl_CoA_acyltransferase"/>
</dbReference>